<feature type="domain" description="DNA2/NAM7 helicase helicase" evidence="1">
    <location>
        <begin position="111"/>
        <end position="196"/>
    </location>
</feature>
<keyword evidence="4" id="KW-0347">Helicase</keyword>
<dbReference type="PANTHER" id="PTHR10887">
    <property type="entry name" value="DNA2/NAM7 HELICASE FAMILY"/>
    <property type="match status" value="1"/>
</dbReference>
<name>A0A061SI67_9CHLO</name>
<dbReference type="SUPFAM" id="SSF52540">
    <property type="entry name" value="P-loop containing nucleoside triphosphate hydrolases"/>
    <property type="match status" value="1"/>
</dbReference>
<sequence length="494" mass="56561">MLLHCSKFVINAVPLDLQRYTLDGKFNSHHLNTKFLTVLDAIAPKSFEACPVIDLKDGHKLTQAEEALKHSLEIYEERNGAPSWQRDKASELGKHLKEGLTSLGHLLGLPKIEEFNKQLKWMENLIREFIRDAECQIVFGTASSFASGLKESKFCMAVMDESFQICEPEAFIPLMKGAQWVFMIGDEKQLRPCVKTRQARRSWQFHDYGANIMGRLIPRLEYQHLTLTYRMHPAIAMFSSQQFYDGKLISRRSDELVCLKNFWNLLTPGQRWPLALLDVRSPEDCASSFLDIRAHSSGCMCSSFCIGRILHKFSISRSKSIFNCEQAYVSIKVLWTLVKDPCVKKIAIVTMYRAQKEVVDYLLEQMSDRIDLRRRNLFGDDKIDVGCYTVDGFQGREADVVILCTVRNNSDGAIGHLNDPRRLNVAVTRAKNALFVVGCKRFLQKTMVHNENTTDEKWRQLCEHIGSKNTISMSRPHPGIFDPLPDIDGLWNSF</sequence>
<evidence type="ECO:0000313" key="3">
    <source>
        <dbReference type="EMBL" id="JAC76639.1"/>
    </source>
</evidence>
<dbReference type="InterPro" id="IPR047187">
    <property type="entry name" value="SF1_C_Upf1"/>
</dbReference>
<keyword evidence="4" id="KW-0547">Nucleotide-binding</keyword>
<dbReference type="CDD" id="cd18808">
    <property type="entry name" value="SF1_C_Upf1"/>
    <property type="match status" value="1"/>
</dbReference>
<dbReference type="InterPro" id="IPR041677">
    <property type="entry name" value="DNA2/NAM7_AAA_11"/>
</dbReference>
<protein>
    <submittedName>
        <fullName evidence="4">Dna helicase</fullName>
    </submittedName>
</protein>
<dbReference type="AlphaFoldDB" id="A0A061SI67"/>
<dbReference type="InterPro" id="IPR045055">
    <property type="entry name" value="DNA2/NAM7-like"/>
</dbReference>
<dbReference type="PANTHER" id="PTHR10887:SF495">
    <property type="entry name" value="HELICASE SENATAXIN ISOFORM X1-RELATED"/>
    <property type="match status" value="1"/>
</dbReference>
<evidence type="ECO:0000259" key="2">
    <source>
        <dbReference type="Pfam" id="PF13087"/>
    </source>
</evidence>
<dbReference type="EMBL" id="GBEZ01002307">
    <property type="protein sequence ID" value="JAC82734.1"/>
    <property type="molecule type" value="Transcribed_RNA"/>
</dbReference>
<evidence type="ECO:0000313" key="4">
    <source>
        <dbReference type="EMBL" id="JAC82734.1"/>
    </source>
</evidence>
<keyword evidence="4" id="KW-0378">Hydrolase</keyword>
<keyword evidence="4" id="KW-0067">ATP-binding</keyword>
<gene>
    <name evidence="3" type="ORF">TSPGSL018_19656</name>
    <name evidence="4" type="ORF">TSPGSL018_5023</name>
</gene>
<feature type="domain" description="DNA2/NAM7 helicase-like C-terminal" evidence="2">
    <location>
        <begin position="220"/>
        <end position="440"/>
    </location>
</feature>
<dbReference type="EMBL" id="GBEZ01008925">
    <property type="protein sequence ID" value="JAC76639.1"/>
    <property type="molecule type" value="Transcribed_RNA"/>
</dbReference>
<accession>A0A061SI67</accession>
<dbReference type="Pfam" id="PF13087">
    <property type="entry name" value="AAA_12"/>
    <property type="match status" value="1"/>
</dbReference>
<dbReference type="Pfam" id="PF13086">
    <property type="entry name" value="AAA_11"/>
    <property type="match status" value="1"/>
</dbReference>
<evidence type="ECO:0000259" key="1">
    <source>
        <dbReference type="Pfam" id="PF13086"/>
    </source>
</evidence>
<dbReference type="InterPro" id="IPR041679">
    <property type="entry name" value="DNA2/NAM7-like_C"/>
</dbReference>
<dbReference type="InterPro" id="IPR027417">
    <property type="entry name" value="P-loop_NTPase"/>
</dbReference>
<organism evidence="4">
    <name type="scientific">Tetraselmis sp. GSL018</name>
    <dbReference type="NCBI Taxonomy" id="582737"/>
    <lineage>
        <taxon>Eukaryota</taxon>
        <taxon>Viridiplantae</taxon>
        <taxon>Chlorophyta</taxon>
        <taxon>core chlorophytes</taxon>
        <taxon>Chlorodendrophyceae</taxon>
        <taxon>Chlorodendrales</taxon>
        <taxon>Chlorodendraceae</taxon>
        <taxon>Tetraselmis</taxon>
    </lineage>
</organism>
<reference evidence="4" key="1">
    <citation type="submission" date="2014-05" db="EMBL/GenBank/DDBJ databases">
        <title>The transcriptome of the halophilic microalga Tetraselmis sp. GSL018 isolated from the Great Salt Lake, Utah.</title>
        <authorList>
            <person name="Jinkerson R.E."/>
            <person name="D'Adamo S."/>
            <person name="Posewitz M.C."/>
        </authorList>
    </citation>
    <scope>NUCLEOTIDE SEQUENCE</scope>
    <source>
        <strain evidence="4">GSL018</strain>
    </source>
</reference>
<dbReference type="GO" id="GO:0004386">
    <property type="term" value="F:helicase activity"/>
    <property type="evidence" value="ECO:0007669"/>
    <property type="project" value="UniProtKB-KW"/>
</dbReference>
<dbReference type="Gene3D" id="3.40.50.300">
    <property type="entry name" value="P-loop containing nucleotide triphosphate hydrolases"/>
    <property type="match status" value="2"/>
</dbReference>
<proteinExistence type="predicted"/>